<dbReference type="Pfam" id="PF13460">
    <property type="entry name" value="NAD_binding_10"/>
    <property type="match status" value="1"/>
</dbReference>
<sequence length="276" mass="31164">MIEMNENILVIGGEGKNGRRVVEKLRNMGFSVFSTTRTKEEVKTDLLFFDWNDVSTYEPAVSNIDKVYIVHPDTSVPDAYEQINLLISWMVKKGVSKAVLLSGRGQESVQKCEDILINSPLKWTIIRSAWFNQNFSEGHFLHGIQSGSVTFMAGSVKEPFVDLDDLSDAVVECLIHEKYNGKIYEVTGDGLLTFEEAVETIGNSLGRDIKYNFLNKNEYLELLKNIGLPHFVAEHMTIAFGEILDGRNENIGSGIQEILGRRPKKFRDFVKSSQFS</sequence>
<accession>A0ABN5SKC1</accession>
<evidence type="ECO:0000259" key="1">
    <source>
        <dbReference type="Pfam" id="PF13460"/>
    </source>
</evidence>
<dbReference type="InterPro" id="IPR016040">
    <property type="entry name" value="NAD(P)-bd_dom"/>
</dbReference>
<dbReference type="Gene3D" id="3.40.50.720">
    <property type="entry name" value="NAD(P)-binding Rossmann-like Domain"/>
    <property type="match status" value="1"/>
</dbReference>
<reference evidence="2 3" key="1">
    <citation type="submission" date="2018-11" db="EMBL/GenBank/DDBJ databases">
        <title>Proposal to divide the Flavobacteriaceae and reorganize its genera based on Amino Acid Identity values calculated from whole genome sequences.</title>
        <authorList>
            <person name="Nicholson A.C."/>
            <person name="Gulvik C.A."/>
            <person name="Whitney A.M."/>
            <person name="Humrighouse B.W."/>
            <person name="Bell M."/>
            <person name="Holmes B."/>
            <person name="Steigerwalt A.G."/>
            <person name="Villarma A."/>
            <person name="Sheth M."/>
            <person name="Batra D."/>
            <person name="Pryor J."/>
            <person name="Bernardet J.-F."/>
            <person name="Hugo C."/>
            <person name="Kampfer P."/>
            <person name="Newman J."/>
            <person name="McQuiston J.R."/>
        </authorList>
    </citation>
    <scope>NUCLEOTIDE SEQUENCE [LARGE SCALE GENOMIC DNA]</scope>
    <source>
        <strain evidence="2 3">DSM 16927</strain>
    </source>
</reference>
<dbReference type="Gene3D" id="3.90.25.10">
    <property type="entry name" value="UDP-galactose 4-epimerase, domain 1"/>
    <property type="match status" value="1"/>
</dbReference>
<evidence type="ECO:0000313" key="2">
    <source>
        <dbReference type="EMBL" id="AZB02214.1"/>
    </source>
</evidence>
<organism evidence="2 3">
    <name type="scientific">Chryseobacterium joostei</name>
    <dbReference type="NCBI Taxonomy" id="112234"/>
    <lineage>
        <taxon>Bacteria</taxon>
        <taxon>Pseudomonadati</taxon>
        <taxon>Bacteroidota</taxon>
        <taxon>Flavobacteriia</taxon>
        <taxon>Flavobacteriales</taxon>
        <taxon>Weeksellaceae</taxon>
        <taxon>Chryseobacterium group</taxon>
        <taxon>Chryseobacterium</taxon>
    </lineage>
</organism>
<dbReference type="PANTHER" id="PTHR43162">
    <property type="match status" value="1"/>
</dbReference>
<dbReference type="EMBL" id="CP033926">
    <property type="protein sequence ID" value="AZB02214.1"/>
    <property type="molecule type" value="Genomic_DNA"/>
</dbReference>
<keyword evidence="3" id="KW-1185">Reference proteome</keyword>
<dbReference type="InterPro" id="IPR051604">
    <property type="entry name" value="Ergot_Alk_Oxidoreductase"/>
</dbReference>
<protein>
    <submittedName>
        <fullName evidence="2">NmrA family transcriptional regulator</fullName>
    </submittedName>
</protein>
<feature type="domain" description="NAD(P)-binding" evidence="1">
    <location>
        <begin position="12"/>
        <end position="174"/>
    </location>
</feature>
<dbReference type="PANTHER" id="PTHR43162:SF1">
    <property type="entry name" value="PRESTALK A DIFFERENTIATION PROTEIN A"/>
    <property type="match status" value="1"/>
</dbReference>
<dbReference type="Proteomes" id="UP000279541">
    <property type="component" value="Chromosome"/>
</dbReference>
<name>A0ABN5SKC1_9FLAO</name>
<evidence type="ECO:0000313" key="3">
    <source>
        <dbReference type="Proteomes" id="UP000279541"/>
    </source>
</evidence>
<gene>
    <name evidence="2" type="ORF">EG359_04135</name>
</gene>
<dbReference type="InterPro" id="IPR036291">
    <property type="entry name" value="NAD(P)-bd_dom_sf"/>
</dbReference>
<dbReference type="SUPFAM" id="SSF51735">
    <property type="entry name" value="NAD(P)-binding Rossmann-fold domains"/>
    <property type="match status" value="1"/>
</dbReference>
<proteinExistence type="predicted"/>